<feature type="region of interest" description="Disordered" evidence="1">
    <location>
        <begin position="53"/>
        <end position="88"/>
    </location>
</feature>
<organism evidence="2 3">
    <name type="scientific">Acidicapsa dinghuensis</name>
    <dbReference type="NCBI Taxonomy" id="2218256"/>
    <lineage>
        <taxon>Bacteria</taxon>
        <taxon>Pseudomonadati</taxon>
        <taxon>Acidobacteriota</taxon>
        <taxon>Terriglobia</taxon>
        <taxon>Terriglobales</taxon>
        <taxon>Acidobacteriaceae</taxon>
        <taxon>Acidicapsa</taxon>
    </lineage>
</organism>
<dbReference type="EMBL" id="JBHSPH010000020">
    <property type="protein sequence ID" value="MFC5865399.1"/>
    <property type="molecule type" value="Genomic_DNA"/>
</dbReference>
<feature type="region of interest" description="Disordered" evidence="1">
    <location>
        <begin position="1"/>
        <end position="31"/>
    </location>
</feature>
<comment type="caution">
    <text evidence="2">The sequence shown here is derived from an EMBL/GenBank/DDBJ whole genome shotgun (WGS) entry which is preliminary data.</text>
</comment>
<name>A0ABW1EME2_9BACT</name>
<evidence type="ECO:0000313" key="2">
    <source>
        <dbReference type="EMBL" id="MFC5865399.1"/>
    </source>
</evidence>
<feature type="compositionally biased region" description="Basic residues" evidence="1">
    <location>
        <begin position="77"/>
        <end position="88"/>
    </location>
</feature>
<dbReference type="RefSeq" id="WP_263341954.1">
    <property type="nucleotide sequence ID" value="NZ_JAGSYH010000008.1"/>
</dbReference>
<dbReference type="GO" id="GO:0005524">
    <property type="term" value="F:ATP binding"/>
    <property type="evidence" value="ECO:0007669"/>
    <property type="project" value="UniProtKB-KW"/>
</dbReference>
<keyword evidence="2" id="KW-0547">Nucleotide-binding</keyword>
<proteinExistence type="predicted"/>
<protein>
    <submittedName>
        <fullName evidence="2">ATP-binding protein</fullName>
    </submittedName>
</protein>
<reference evidence="3" key="1">
    <citation type="journal article" date="2019" name="Int. J. Syst. Evol. Microbiol.">
        <title>The Global Catalogue of Microorganisms (GCM) 10K type strain sequencing project: providing services to taxonomists for standard genome sequencing and annotation.</title>
        <authorList>
            <consortium name="The Broad Institute Genomics Platform"/>
            <consortium name="The Broad Institute Genome Sequencing Center for Infectious Disease"/>
            <person name="Wu L."/>
            <person name="Ma J."/>
        </authorList>
    </citation>
    <scope>NUCLEOTIDE SEQUENCE [LARGE SCALE GENOMIC DNA]</scope>
    <source>
        <strain evidence="3">JCM 4087</strain>
    </source>
</reference>
<accession>A0ABW1EME2</accession>
<keyword evidence="3" id="KW-1185">Reference proteome</keyword>
<evidence type="ECO:0000256" key="1">
    <source>
        <dbReference type="SAM" id="MobiDB-lite"/>
    </source>
</evidence>
<gene>
    <name evidence="2" type="ORF">ACFPT7_24050</name>
</gene>
<sequence length="88" mass="9751">MPAPQDPHANEAEAVTPEIVPSPQAASGNVDRQSEILLFDEADALFGKRTEVKDSHDRYANQQSTPLAKRTSDTKVRPRRISSRPRAK</sequence>
<keyword evidence="2" id="KW-0067">ATP-binding</keyword>
<evidence type="ECO:0000313" key="3">
    <source>
        <dbReference type="Proteomes" id="UP001596091"/>
    </source>
</evidence>
<dbReference type="Proteomes" id="UP001596091">
    <property type="component" value="Unassembled WGS sequence"/>
</dbReference>